<evidence type="ECO:0000313" key="2">
    <source>
        <dbReference type="EnsemblMetazoa" id="tetur15g00130.1"/>
    </source>
</evidence>
<dbReference type="EnsemblMetazoa" id="tetur15g00130.1">
    <property type="protein sequence ID" value="tetur15g00130.1"/>
    <property type="gene ID" value="tetur15g00130"/>
</dbReference>
<dbReference type="AlphaFoldDB" id="T1KM30"/>
<accession>T1KM30</accession>
<organism evidence="2 3">
    <name type="scientific">Tetranychus urticae</name>
    <name type="common">Two-spotted spider mite</name>
    <dbReference type="NCBI Taxonomy" id="32264"/>
    <lineage>
        <taxon>Eukaryota</taxon>
        <taxon>Metazoa</taxon>
        <taxon>Ecdysozoa</taxon>
        <taxon>Arthropoda</taxon>
        <taxon>Chelicerata</taxon>
        <taxon>Arachnida</taxon>
        <taxon>Acari</taxon>
        <taxon>Acariformes</taxon>
        <taxon>Trombidiformes</taxon>
        <taxon>Prostigmata</taxon>
        <taxon>Eleutherengona</taxon>
        <taxon>Raphignathae</taxon>
        <taxon>Tetranychoidea</taxon>
        <taxon>Tetranychidae</taxon>
        <taxon>Tetranychus</taxon>
    </lineage>
</organism>
<protein>
    <submittedName>
        <fullName evidence="2">Uncharacterized protein</fullName>
    </submittedName>
</protein>
<reference evidence="2" key="2">
    <citation type="submission" date="2015-06" db="UniProtKB">
        <authorList>
            <consortium name="EnsemblMetazoa"/>
        </authorList>
    </citation>
    <scope>IDENTIFICATION</scope>
</reference>
<dbReference type="Proteomes" id="UP000015104">
    <property type="component" value="Unassembled WGS sequence"/>
</dbReference>
<evidence type="ECO:0000313" key="3">
    <source>
        <dbReference type="Proteomes" id="UP000015104"/>
    </source>
</evidence>
<feature type="region of interest" description="Disordered" evidence="1">
    <location>
        <begin position="1"/>
        <end position="23"/>
    </location>
</feature>
<reference evidence="3" key="1">
    <citation type="submission" date="2011-08" db="EMBL/GenBank/DDBJ databases">
        <authorList>
            <person name="Rombauts S."/>
        </authorList>
    </citation>
    <scope>NUCLEOTIDE SEQUENCE</scope>
    <source>
        <strain evidence="3">London</strain>
    </source>
</reference>
<proteinExistence type="predicted"/>
<sequence length="58" mass="6730">MRRWRSLSSLSNIKGHSDTNHLSVFPDRSKVNWSCLELLLDGILTQSTDFVFPRSHNE</sequence>
<name>T1KM30_TETUR</name>
<evidence type="ECO:0000256" key="1">
    <source>
        <dbReference type="SAM" id="MobiDB-lite"/>
    </source>
</evidence>
<dbReference type="HOGENOM" id="CLU_2981640_0_0_1"/>
<dbReference type="EMBL" id="CAEY01000236">
    <property type="status" value="NOT_ANNOTATED_CDS"/>
    <property type="molecule type" value="Genomic_DNA"/>
</dbReference>
<keyword evidence="3" id="KW-1185">Reference proteome</keyword>
<feature type="compositionally biased region" description="Polar residues" evidence="1">
    <location>
        <begin position="1"/>
        <end position="14"/>
    </location>
</feature>